<feature type="transmembrane region" description="Helical" evidence="8">
    <location>
        <begin position="107"/>
        <end position="125"/>
    </location>
</feature>
<evidence type="ECO:0000256" key="8">
    <source>
        <dbReference type="SAM" id="Phobius"/>
    </source>
</evidence>
<feature type="transmembrane region" description="Helical" evidence="8">
    <location>
        <begin position="296"/>
        <end position="314"/>
    </location>
</feature>
<comment type="subcellular location">
    <subcellularLocation>
        <location evidence="1">Cell membrane</location>
        <topology evidence="1">Multi-pass membrane protein</topology>
    </subcellularLocation>
</comment>
<keyword evidence="7 8" id="KW-0472">Membrane</keyword>
<reference evidence="10" key="1">
    <citation type="journal article" date="2019" name="Int. J. Syst. Evol. Microbiol.">
        <title>The Global Catalogue of Microorganisms (GCM) 10K type strain sequencing project: providing services to taxonomists for standard genome sequencing and annotation.</title>
        <authorList>
            <consortium name="The Broad Institute Genomics Platform"/>
            <consortium name="The Broad Institute Genome Sequencing Center for Infectious Disease"/>
            <person name="Wu L."/>
            <person name="Ma J."/>
        </authorList>
    </citation>
    <scope>NUCLEOTIDE SEQUENCE [LARGE SCALE GENOMIC DNA]</scope>
    <source>
        <strain evidence="10">CGMCC 1.15353</strain>
    </source>
</reference>
<feature type="transmembrane region" description="Helical" evidence="8">
    <location>
        <begin position="169"/>
        <end position="193"/>
    </location>
</feature>
<evidence type="ECO:0000256" key="1">
    <source>
        <dbReference type="ARBA" id="ARBA00004651"/>
    </source>
</evidence>
<dbReference type="PANTHER" id="PTHR30472">
    <property type="entry name" value="FERRIC ENTEROBACTIN TRANSPORT SYSTEM PERMEASE PROTEIN"/>
    <property type="match status" value="1"/>
</dbReference>
<dbReference type="SUPFAM" id="SSF81345">
    <property type="entry name" value="ABC transporter involved in vitamin B12 uptake, BtuC"/>
    <property type="match status" value="1"/>
</dbReference>
<evidence type="ECO:0000256" key="2">
    <source>
        <dbReference type="ARBA" id="ARBA00007935"/>
    </source>
</evidence>
<keyword evidence="10" id="KW-1185">Reference proteome</keyword>
<gene>
    <name evidence="9" type="primary">yfhA</name>
    <name evidence="9" type="ORF">GCM10011389_11690</name>
</gene>
<dbReference type="Gene3D" id="1.10.3470.10">
    <property type="entry name" value="ABC transporter involved in vitamin B12 uptake, BtuC"/>
    <property type="match status" value="1"/>
</dbReference>
<dbReference type="Pfam" id="PF01032">
    <property type="entry name" value="FecCD"/>
    <property type="match status" value="1"/>
</dbReference>
<feature type="transmembrane region" description="Helical" evidence="8">
    <location>
        <begin position="326"/>
        <end position="346"/>
    </location>
</feature>
<evidence type="ECO:0000256" key="4">
    <source>
        <dbReference type="ARBA" id="ARBA00022475"/>
    </source>
</evidence>
<dbReference type="Proteomes" id="UP000642571">
    <property type="component" value="Unassembled WGS sequence"/>
</dbReference>
<keyword evidence="3" id="KW-0813">Transport</keyword>
<evidence type="ECO:0000256" key="5">
    <source>
        <dbReference type="ARBA" id="ARBA00022692"/>
    </source>
</evidence>
<sequence length="351" mass="37315">MSKYVKIRSKKDRISFFLEKRALTYFSLFLGLLCVLFIMSASLGETFIPPIDAVTVFFGGGTDVQNLIIETLRLPRIIVALFVGIGLALSGAILQGMIRNPLASPDIIGISGGGAVAVVLFLTLFSDETDSLTVSIHWMPVAAFIGASLVGVFVYLLAYKNGVSPMRIILIGIGLSALTQAITNTLMIVGPIYRASQANVWLTGSVYGANWDQVKIIVPSILVLVFVSLLLSRRINVQELGEELAAGVGSHLQRDRFLFLLVSTALAGIAVSFAGGVGFVGLMAPHIARRLVGSSYGALLPLSGLIGAILVIGADLIGRTLFLPNIVPAGVFTATIGAPYFIFLLFSNKRA</sequence>
<keyword evidence="4" id="KW-1003">Cell membrane</keyword>
<keyword evidence="5 8" id="KW-0812">Transmembrane</keyword>
<comment type="similarity">
    <text evidence="2">Belongs to the binding-protein-dependent transport system permease family. FecCD subfamily.</text>
</comment>
<protein>
    <submittedName>
        <fullName evidence="9">Siderophore transport system permease protein YfhA</fullName>
    </submittedName>
</protein>
<proteinExistence type="inferred from homology"/>
<feature type="transmembrane region" description="Helical" evidence="8">
    <location>
        <begin position="21"/>
        <end position="43"/>
    </location>
</feature>
<organism evidence="9 10">
    <name type="scientific">Pontibacillus salipaludis</name>
    <dbReference type="NCBI Taxonomy" id="1697394"/>
    <lineage>
        <taxon>Bacteria</taxon>
        <taxon>Bacillati</taxon>
        <taxon>Bacillota</taxon>
        <taxon>Bacilli</taxon>
        <taxon>Bacillales</taxon>
        <taxon>Bacillaceae</taxon>
        <taxon>Pontibacillus</taxon>
    </lineage>
</organism>
<accession>A0ABQ1PWF3</accession>
<dbReference type="PANTHER" id="PTHR30472:SF24">
    <property type="entry name" value="FERRIC ENTEROBACTIN TRANSPORT SYSTEM PERMEASE PROTEIN FEPG"/>
    <property type="match status" value="1"/>
</dbReference>
<feature type="transmembrane region" description="Helical" evidence="8">
    <location>
        <begin position="137"/>
        <end position="157"/>
    </location>
</feature>
<evidence type="ECO:0000256" key="7">
    <source>
        <dbReference type="ARBA" id="ARBA00023136"/>
    </source>
</evidence>
<name>A0ABQ1PWF3_9BACI</name>
<dbReference type="InterPro" id="IPR000522">
    <property type="entry name" value="ABC_transptr_permease_BtuC"/>
</dbReference>
<dbReference type="RefSeq" id="WP_188651795.1">
    <property type="nucleotide sequence ID" value="NZ_BMIN01000004.1"/>
</dbReference>
<evidence type="ECO:0000313" key="10">
    <source>
        <dbReference type="Proteomes" id="UP000642571"/>
    </source>
</evidence>
<feature type="transmembrane region" description="Helical" evidence="8">
    <location>
        <begin position="213"/>
        <end position="231"/>
    </location>
</feature>
<evidence type="ECO:0000256" key="6">
    <source>
        <dbReference type="ARBA" id="ARBA00022989"/>
    </source>
</evidence>
<evidence type="ECO:0000313" key="9">
    <source>
        <dbReference type="EMBL" id="GGD05837.1"/>
    </source>
</evidence>
<feature type="transmembrane region" description="Helical" evidence="8">
    <location>
        <begin position="257"/>
        <end position="284"/>
    </location>
</feature>
<dbReference type="EMBL" id="BMIN01000004">
    <property type="protein sequence ID" value="GGD05837.1"/>
    <property type="molecule type" value="Genomic_DNA"/>
</dbReference>
<keyword evidence="6 8" id="KW-1133">Transmembrane helix</keyword>
<feature type="transmembrane region" description="Helical" evidence="8">
    <location>
        <begin position="77"/>
        <end position="95"/>
    </location>
</feature>
<comment type="caution">
    <text evidence="9">The sequence shown here is derived from an EMBL/GenBank/DDBJ whole genome shotgun (WGS) entry which is preliminary data.</text>
</comment>
<evidence type="ECO:0000256" key="3">
    <source>
        <dbReference type="ARBA" id="ARBA00022448"/>
    </source>
</evidence>
<dbReference type="InterPro" id="IPR037294">
    <property type="entry name" value="ABC_BtuC-like"/>
</dbReference>
<dbReference type="CDD" id="cd06550">
    <property type="entry name" value="TM_ABC_iron-siderophores_like"/>
    <property type="match status" value="1"/>
</dbReference>